<evidence type="ECO:0000313" key="3">
    <source>
        <dbReference type="EMBL" id="KPP67992.1"/>
    </source>
</evidence>
<feature type="transmembrane region" description="Helical" evidence="2">
    <location>
        <begin position="65"/>
        <end position="85"/>
    </location>
</feature>
<reference evidence="3 4" key="1">
    <citation type="submission" date="2015-08" db="EMBL/GenBank/DDBJ databases">
        <title>The genome of the Asian arowana (Scleropages formosus).</title>
        <authorList>
            <person name="Tan M.H."/>
            <person name="Gan H.M."/>
            <person name="Croft L.J."/>
            <person name="Austin C.M."/>
        </authorList>
    </citation>
    <scope>NUCLEOTIDE SEQUENCE [LARGE SCALE GENOMIC DNA]</scope>
    <source>
        <strain evidence="3">Aro1</strain>
    </source>
</reference>
<name>A0A0P7U1L1_SCLFO</name>
<evidence type="ECO:0000313" key="4">
    <source>
        <dbReference type="Proteomes" id="UP000034805"/>
    </source>
</evidence>
<comment type="caution">
    <text evidence="3">The sequence shown here is derived from an EMBL/GenBank/DDBJ whole genome shotgun (WGS) entry which is preliminary data.</text>
</comment>
<sequence length="276" mass="30552">MSDPGMTLKRFEFRGGLCAPRTAAARSDARLVLQDGARVGGPGRLGAYGGTGVGMACTRRSKSSVWTCVVLSGITNIACLLYVGWVTNYLSHVWSPAAPGTRLEEDGSSRAETLRIMERLERLESVVKQHIHGTYMMIIITRTYYHDDIQFKRYGVSSVRVVGSAKDRYVCPYFHRLSTKNRRGLGNIEERARKGVLAPGLVRLFLCDSPAGCAQEERPRAAPRNSSGDIEKLQRSRRFSPPARGFGGSVAVAPPIDPIRSERPRGALFKERPRDW</sequence>
<gene>
    <name evidence="3" type="ORF">Z043_113361</name>
</gene>
<dbReference type="EMBL" id="JARO02004740">
    <property type="protein sequence ID" value="KPP67992.1"/>
    <property type="molecule type" value="Genomic_DNA"/>
</dbReference>
<evidence type="ECO:0000256" key="1">
    <source>
        <dbReference type="SAM" id="MobiDB-lite"/>
    </source>
</evidence>
<proteinExistence type="predicted"/>
<dbReference type="Proteomes" id="UP000034805">
    <property type="component" value="Unassembled WGS sequence"/>
</dbReference>
<keyword evidence="3" id="KW-0808">Transferase</keyword>
<organism evidence="3 4">
    <name type="scientific">Scleropages formosus</name>
    <name type="common">Asian bonytongue</name>
    <name type="synonym">Osteoglossum formosum</name>
    <dbReference type="NCBI Taxonomy" id="113540"/>
    <lineage>
        <taxon>Eukaryota</taxon>
        <taxon>Metazoa</taxon>
        <taxon>Chordata</taxon>
        <taxon>Craniata</taxon>
        <taxon>Vertebrata</taxon>
        <taxon>Euteleostomi</taxon>
        <taxon>Actinopterygii</taxon>
        <taxon>Neopterygii</taxon>
        <taxon>Teleostei</taxon>
        <taxon>Osteoglossocephala</taxon>
        <taxon>Osteoglossomorpha</taxon>
        <taxon>Osteoglossiformes</taxon>
        <taxon>Osteoglossidae</taxon>
        <taxon>Scleropages</taxon>
    </lineage>
</organism>
<evidence type="ECO:0000256" key="2">
    <source>
        <dbReference type="SAM" id="Phobius"/>
    </source>
</evidence>
<feature type="region of interest" description="Disordered" evidence="1">
    <location>
        <begin position="216"/>
        <end position="276"/>
    </location>
</feature>
<feature type="compositionally biased region" description="Basic and acidic residues" evidence="1">
    <location>
        <begin position="259"/>
        <end position="276"/>
    </location>
</feature>
<accession>A0A0P7U1L1</accession>
<keyword evidence="2" id="KW-0812">Transmembrane</keyword>
<dbReference type="GO" id="GO:0016740">
    <property type="term" value="F:transferase activity"/>
    <property type="evidence" value="ECO:0007669"/>
    <property type="project" value="UniProtKB-KW"/>
</dbReference>
<keyword evidence="2" id="KW-0472">Membrane</keyword>
<protein>
    <submittedName>
        <fullName evidence="3">Putative polypeptide N-acetylgalactosaminyltransferase-like protein 4</fullName>
    </submittedName>
</protein>
<keyword evidence="2" id="KW-1133">Transmembrane helix</keyword>
<dbReference type="AlphaFoldDB" id="A0A0P7U1L1"/>